<organism evidence="1 2">
    <name type="scientific">Chelonia mydas</name>
    <name type="common">Green sea-turtle</name>
    <name type="synonym">Chelonia agassizi</name>
    <dbReference type="NCBI Taxonomy" id="8469"/>
    <lineage>
        <taxon>Eukaryota</taxon>
        <taxon>Metazoa</taxon>
        <taxon>Chordata</taxon>
        <taxon>Craniata</taxon>
        <taxon>Vertebrata</taxon>
        <taxon>Euteleostomi</taxon>
        <taxon>Archelosauria</taxon>
        <taxon>Testudinata</taxon>
        <taxon>Testudines</taxon>
        <taxon>Cryptodira</taxon>
        <taxon>Durocryptodira</taxon>
        <taxon>Americhelydia</taxon>
        <taxon>Chelonioidea</taxon>
        <taxon>Cheloniidae</taxon>
        <taxon>Chelonia</taxon>
    </lineage>
</organism>
<dbReference type="AlphaFoldDB" id="M7CH33"/>
<sequence>MLFAAAAVVVVAFTLYLQQFFHSLIYGSDFQLPLYSIRESCPTPIDLDECYNQLVATSISIKYMGNTGLVYSTQLGRCKAHYADLIMSVYILQPCPIDVNALLQRHNNSTSMRGVGLMSV</sequence>
<keyword evidence="2" id="KW-1185">Reference proteome</keyword>
<accession>M7CH33</accession>
<evidence type="ECO:0000313" key="2">
    <source>
        <dbReference type="Proteomes" id="UP000031443"/>
    </source>
</evidence>
<reference evidence="2" key="1">
    <citation type="journal article" date="2013" name="Nat. Genet.">
        <title>The draft genomes of soft-shell turtle and green sea turtle yield insights into the development and evolution of the turtle-specific body plan.</title>
        <authorList>
            <person name="Wang Z."/>
            <person name="Pascual-Anaya J."/>
            <person name="Zadissa A."/>
            <person name="Li W."/>
            <person name="Niimura Y."/>
            <person name="Huang Z."/>
            <person name="Li C."/>
            <person name="White S."/>
            <person name="Xiong Z."/>
            <person name="Fang D."/>
            <person name="Wang B."/>
            <person name="Ming Y."/>
            <person name="Chen Y."/>
            <person name="Zheng Y."/>
            <person name="Kuraku S."/>
            <person name="Pignatelli M."/>
            <person name="Herrero J."/>
            <person name="Beal K."/>
            <person name="Nozawa M."/>
            <person name="Li Q."/>
            <person name="Wang J."/>
            <person name="Zhang H."/>
            <person name="Yu L."/>
            <person name="Shigenobu S."/>
            <person name="Wang J."/>
            <person name="Liu J."/>
            <person name="Flicek P."/>
            <person name="Searle S."/>
            <person name="Wang J."/>
            <person name="Kuratani S."/>
            <person name="Yin Y."/>
            <person name="Aken B."/>
            <person name="Zhang G."/>
            <person name="Irie N."/>
        </authorList>
    </citation>
    <scope>NUCLEOTIDE SEQUENCE [LARGE SCALE GENOMIC DNA]</scope>
</reference>
<evidence type="ECO:0000313" key="1">
    <source>
        <dbReference type="EMBL" id="EMP40227.1"/>
    </source>
</evidence>
<name>M7CH33_CHEMY</name>
<gene>
    <name evidence="1" type="ORF">UY3_02524</name>
</gene>
<protein>
    <submittedName>
        <fullName evidence="1">Uncharacterized protein</fullName>
    </submittedName>
</protein>
<dbReference type="Proteomes" id="UP000031443">
    <property type="component" value="Unassembled WGS sequence"/>
</dbReference>
<dbReference type="EMBL" id="KB514176">
    <property type="protein sequence ID" value="EMP40227.1"/>
    <property type="molecule type" value="Genomic_DNA"/>
</dbReference>
<proteinExistence type="predicted"/>